<dbReference type="InterPro" id="IPR024982">
    <property type="entry name" value="Rax2-like_C"/>
</dbReference>
<feature type="chain" id="PRO_5015773792" description="Cellular morphogenesis protein" evidence="3">
    <location>
        <begin position="34"/>
        <end position="1237"/>
    </location>
</feature>
<sequence>MRDLFSSSLGWRAGTLALSLLLSSPHLIQPATAFDFTPVSLPNLALERLGRVGFAGNFDSISLYQYEGQSENQTTTQGALLSRFPNGVFAPINRTDADVRAICVFDRNGNRRIIFGGNFTSVGQLHTPGGIAQLDPATGNVTALEGLNGSVNALFCDSENGRVFVGGSFTGVNSSNAIVWTDDWESMPFQGFNGPVHSIIQAPNGNFVFGGEFSGLGDNTTIASENNTNTQAIPIGSASISAQTSSGRPGLTDPKNIVCKNDSETSGDGSTWLLSDNGPGFWRADFGFGFEPTRLRLYNTNLEGRGTKTFRFTALPDGGIMNLSYVDPADGNTKYCDARCSLPEGNTTAQEFTFVNRVGMNSFRIDISDWYGSGAGLNGIELYQDDIYAYAISDFNEPQCGGAATGASATATGPWQTSPSHDSNSQYLSATLQGNSIATDAVSVVFEPSLRQSGNYSIRLYTPGCLGDDTCSTRGQVNLTLNVRPSGDQPPSVLLFQTNNFDKYDELYEGPVEITDGFRPSVTLTPASGQTGPKTFAAQRVRFEQKSATSGQLNGLFEYNPENQEVDTDLSDSMINEAGANLSPREAAIITTLARQGDRFYVGGNFSSSDGYNNIFAIDNGNANATALTGRGLNSQVMTIFANDSTLYVGGNFTNTNDNSTPDLNGIAVYNNNQWQAVGAGVQGIVTHIVPFTLNITENSPEEVLGISGYFDSVNSFEANAAFAANGFAIWVPSQRNWLHNLETNTISVQGRLMAFVDVPDEGRLFAGAVSSQTLSASGAAALNHDSGLLLLPFPTKIQESPRQGSSRKRAIIAHDRPNATGVITATFYQDNNMNKTILGGRFSATGSEGQNISNVLIVDGNDSDKVTGFGDGIDTNSTVTALGVLGTTLYAGGVVSGRIGENRIAGIVAYDLAGNTFAGTQPPALAALGGTGLQVSAIIPRPKSEDVFVAGNFESAGDLSCAALCIWNTQRNQWINPGGDLSGQVSALKWISDNRLLISGNLTAGNNQTSILLYDAENSEYQGIAGSSELPGPVTAMNSASDDGSQIWAAGNSTEGSAFLHRFNGNEWLPVNADLFGEGTAIRGIQILSLQDTHAESDLVPQNQDLLILGSINVPNFGTASGVLFDGTSLIPFLLSNTAQNGHGSLSEVFVENPDAFFDSGGNNLALGFIVLIALAIALALTFLLVVAGIIVEWYRKKAKGYSPAPTNYTDRMGNVGRVPPEQLFGTLSGNRAPAI</sequence>
<dbReference type="SUPFAM" id="SSF63829">
    <property type="entry name" value="Calcium-dependent phosphotriesterase"/>
    <property type="match status" value="1"/>
</dbReference>
<evidence type="ECO:0000313" key="8">
    <source>
        <dbReference type="Proteomes" id="UP000240883"/>
    </source>
</evidence>
<feature type="domain" description="Rax2-like C-terminal" evidence="4">
    <location>
        <begin position="908"/>
        <end position="1159"/>
    </location>
</feature>
<feature type="transmembrane region" description="Helical" evidence="2">
    <location>
        <begin position="1166"/>
        <end position="1193"/>
    </location>
</feature>
<dbReference type="Pfam" id="PF20843">
    <property type="entry name" value="Rax2_3"/>
    <property type="match status" value="1"/>
</dbReference>
<dbReference type="Pfam" id="PF12768">
    <property type="entry name" value="Rax2"/>
    <property type="match status" value="1"/>
</dbReference>
<organism evidence="7 8">
    <name type="scientific">Corynespora cassiicola Philippines</name>
    <dbReference type="NCBI Taxonomy" id="1448308"/>
    <lineage>
        <taxon>Eukaryota</taxon>
        <taxon>Fungi</taxon>
        <taxon>Dikarya</taxon>
        <taxon>Ascomycota</taxon>
        <taxon>Pezizomycotina</taxon>
        <taxon>Dothideomycetes</taxon>
        <taxon>Pleosporomycetidae</taxon>
        <taxon>Pleosporales</taxon>
        <taxon>Corynesporascaceae</taxon>
        <taxon>Corynespora</taxon>
    </lineage>
</organism>
<dbReference type="Pfam" id="PF20842">
    <property type="entry name" value="Rax2_2"/>
    <property type="match status" value="1"/>
</dbReference>
<evidence type="ECO:0000259" key="4">
    <source>
        <dbReference type="Pfam" id="PF12768"/>
    </source>
</evidence>
<dbReference type="SUPFAM" id="SSF50965">
    <property type="entry name" value="Galactose oxidase, central domain"/>
    <property type="match status" value="1"/>
</dbReference>
<feature type="signal peptide" evidence="3">
    <location>
        <begin position="1"/>
        <end position="33"/>
    </location>
</feature>
<gene>
    <name evidence="7" type="ORF">BS50DRAFT_295619</name>
</gene>
<keyword evidence="2" id="KW-1133">Transmembrane helix</keyword>
<evidence type="ECO:0000256" key="1">
    <source>
        <dbReference type="SAM" id="MobiDB-lite"/>
    </source>
</evidence>
<evidence type="ECO:0000259" key="6">
    <source>
        <dbReference type="Pfam" id="PF20843"/>
    </source>
</evidence>
<dbReference type="OrthoDB" id="2503993at2759"/>
<dbReference type="InterPro" id="IPR048265">
    <property type="entry name" value="Rax2-like_third"/>
</dbReference>
<proteinExistence type="predicted"/>
<feature type="domain" description="Rax2-like second" evidence="5">
    <location>
        <begin position="229"/>
        <end position="377"/>
    </location>
</feature>
<dbReference type="EMBL" id="KZ678132">
    <property type="protein sequence ID" value="PSN69749.1"/>
    <property type="molecule type" value="Genomic_DNA"/>
</dbReference>
<evidence type="ECO:0000256" key="2">
    <source>
        <dbReference type="SAM" id="Phobius"/>
    </source>
</evidence>
<feature type="compositionally biased region" description="Polar residues" evidence="1">
    <location>
        <begin position="414"/>
        <end position="425"/>
    </location>
</feature>
<evidence type="ECO:0000313" key="7">
    <source>
        <dbReference type="EMBL" id="PSN69749.1"/>
    </source>
</evidence>
<accession>A0A2T2NWK8</accession>
<keyword evidence="2" id="KW-0812">Transmembrane</keyword>
<dbReference type="PANTHER" id="PTHR31778:SF2">
    <property type="entry name" value="BUD SITE SELECTION PROTEIN RAX2"/>
    <property type="match status" value="1"/>
</dbReference>
<evidence type="ECO:0000259" key="5">
    <source>
        <dbReference type="Pfam" id="PF20842"/>
    </source>
</evidence>
<protein>
    <recommendedName>
        <fullName evidence="9">Cellular morphogenesis protein</fullName>
    </recommendedName>
</protein>
<dbReference type="Proteomes" id="UP000240883">
    <property type="component" value="Unassembled WGS sequence"/>
</dbReference>
<dbReference type="GO" id="GO:1902929">
    <property type="term" value="C:plasma membrane of growing cell tip"/>
    <property type="evidence" value="ECO:0007669"/>
    <property type="project" value="TreeGrafter"/>
</dbReference>
<dbReference type="InterPro" id="IPR048266">
    <property type="entry name" value="Rax2-like_second"/>
</dbReference>
<dbReference type="InterPro" id="IPR011043">
    <property type="entry name" value="Gal_Oxase/kelch_b-propeller"/>
</dbReference>
<evidence type="ECO:0000256" key="3">
    <source>
        <dbReference type="SAM" id="SignalP"/>
    </source>
</evidence>
<keyword evidence="8" id="KW-1185">Reference proteome</keyword>
<dbReference type="AlphaFoldDB" id="A0A2T2NWK8"/>
<dbReference type="STRING" id="1448308.A0A2T2NWK8"/>
<name>A0A2T2NWK8_CORCC</name>
<evidence type="ECO:0008006" key="9">
    <source>
        <dbReference type="Google" id="ProtNLM"/>
    </source>
</evidence>
<feature type="domain" description="Rax2-like third" evidence="6">
    <location>
        <begin position="388"/>
        <end position="544"/>
    </location>
</feature>
<feature type="region of interest" description="Disordered" evidence="1">
    <location>
        <begin position="406"/>
        <end position="425"/>
    </location>
</feature>
<keyword evidence="2" id="KW-0472">Membrane</keyword>
<reference evidence="7 8" key="1">
    <citation type="journal article" date="2018" name="Front. Microbiol.">
        <title>Genome-Wide Analysis of Corynespora cassiicola Leaf Fall Disease Putative Effectors.</title>
        <authorList>
            <person name="Lopez D."/>
            <person name="Ribeiro S."/>
            <person name="Label P."/>
            <person name="Fumanal B."/>
            <person name="Venisse J.S."/>
            <person name="Kohler A."/>
            <person name="de Oliveira R.R."/>
            <person name="Labutti K."/>
            <person name="Lipzen A."/>
            <person name="Lail K."/>
            <person name="Bauer D."/>
            <person name="Ohm R.A."/>
            <person name="Barry K.W."/>
            <person name="Spatafora J."/>
            <person name="Grigoriev I.V."/>
            <person name="Martin F.M."/>
            <person name="Pujade-Renaud V."/>
        </authorList>
    </citation>
    <scope>NUCLEOTIDE SEQUENCE [LARGE SCALE GENOMIC DNA]</scope>
    <source>
        <strain evidence="7 8">Philippines</strain>
    </source>
</reference>
<keyword evidence="3" id="KW-0732">Signal</keyword>
<dbReference type="PANTHER" id="PTHR31778">
    <property type="entry name" value="BUD SITE SELECTION PROTEIN RAX2"/>
    <property type="match status" value="1"/>
</dbReference>